<accession>A0A8S1LT05</accession>
<dbReference type="GO" id="GO:0003700">
    <property type="term" value="F:DNA-binding transcription factor activity"/>
    <property type="evidence" value="ECO:0007669"/>
    <property type="project" value="InterPro"/>
</dbReference>
<feature type="domain" description="HSF-type DNA-binding" evidence="3">
    <location>
        <begin position="6"/>
        <end position="100"/>
    </location>
</feature>
<gene>
    <name evidence="4" type="ORF">PPRIM_AZ9-3.1.T0440038</name>
</gene>
<evidence type="ECO:0000313" key="4">
    <source>
        <dbReference type="EMBL" id="CAD8069462.1"/>
    </source>
</evidence>
<evidence type="ECO:0000256" key="2">
    <source>
        <dbReference type="RuleBase" id="RU004020"/>
    </source>
</evidence>
<comment type="caution">
    <text evidence="4">The sequence shown here is derived from an EMBL/GenBank/DDBJ whole genome shotgun (WGS) entry which is preliminary data.</text>
</comment>
<reference evidence="4" key="1">
    <citation type="submission" date="2021-01" db="EMBL/GenBank/DDBJ databases">
        <authorList>
            <consortium name="Genoscope - CEA"/>
            <person name="William W."/>
        </authorList>
    </citation>
    <scope>NUCLEOTIDE SEQUENCE</scope>
</reference>
<dbReference type="PANTHER" id="PTHR10015:SF206">
    <property type="entry name" value="HSF-TYPE DNA-BINDING DOMAIN-CONTAINING PROTEIN"/>
    <property type="match status" value="1"/>
</dbReference>
<sequence>MQEKQKPKLFLEKLFDLLESGEAYNIIQWTVDKDAIKIINRQQLISDILPNIFKQTSYKSFTKQMNLYNFKSTKDENGFTIFINPNFTQSSLNLTQIMAEKRTIKKSKKEDNKKRSELQHEHEQLKQRLMALFKYQVTLQNEIKTQLEIHKHLQMRVAIIKKCIYTRKENGLKRRRKLYNFLNSFFTHLKSSVICQKFLILNHDLICQCDDNDEEQCLDFQNSRSLYQTPYLTPRNLTIFQQNSIRQLQDLFYDEDNKPKSFLQLTPEQQKQFIETIWDD</sequence>
<dbReference type="OMA" id="QFIETIW"/>
<dbReference type="AlphaFoldDB" id="A0A8S1LT05"/>
<dbReference type="Proteomes" id="UP000688137">
    <property type="component" value="Unassembled WGS sequence"/>
</dbReference>
<keyword evidence="1" id="KW-0238">DNA-binding</keyword>
<protein>
    <recommendedName>
        <fullName evidence="3">HSF-type DNA-binding domain-containing protein</fullName>
    </recommendedName>
</protein>
<dbReference type="InterPro" id="IPR000232">
    <property type="entry name" value="HSF_DNA-bd"/>
</dbReference>
<evidence type="ECO:0000256" key="1">
    <source>
        <dbReference type="ARBA" id="ARBA00023125"/>
    </source>
</evidence>
<dbReference type="SMART" id="SM00415">
    <property type="entry name" value="HSF"/>
    <property type="match status" value="1"/>
</dbReference>
<organism evidence="4 5">
    <name type="scientific">Paramecium primaurelia</name>
    <dbReference type="NCBI Taxonomy" id="5886"/>
    <lineage>
        <taxon>Eukaryota</taxon>
        <taxon>Sar</taxon>
        <taxon>Alveolata</taxon>
        <taxon>Ciliophora</taxon>
        <taxon>Intramacronucleata</taxon>
        <taxon>Oligohymenophorea</taxon>
        <taxon>Peniculida</taxon>
        <taxon>Parameciidae</taxon>
        <taxon>Paramecium</taxon>
    </lineage>
</organism>
<dbReference type="EMBL" id="CAJJDM010000044">
    <property type="protein sequence ID" value="CAD8069462.1"/>
    <property type="molecule type" value="Genomic_DNA"/>
</dbReference>
<keyword evidence="5" id="KW-1185">Reference proteome</keyword>
<evidence type="ECO:0000259" key="3">
    <source>
        <dbReference type="SMART" id="SM00415"/>
    </source>
</evidence>
<evidence type="ECO:0000313" key="5">
    <source>
        <dbReference type="Proteomes" id="UP000688137"/>
    </source>
</evidence>
<dbReference type="Pfam" id="PF00447">
    <property type="entry name" value="HSF_DNA-bind"/>
    <property type="match status" value="1"/>
</dbReference>
<dbReference type="PANTHER" id="PTHR10015">
    <property type="entry name" value="HEAT SHOCK TRANSCRIPTION FACTOR"/>
    <property type="match status" value="1"/>
</dbReference>
<proteinExistence type="inferred from homology"/>
<name>A0A8S1LT05_PARPR</name>
<comment type="similarity">
    <text evidence="2">Belongs to the HSF family.</text>
</comment>
<dbReference type="GO" id="GO:0043565">
    <property type="term" value="F:sequence-specific DNA binding"/>
    <property type="evidence" value="ECO:0007669"/>
    <property type="project" value="InterPro"/>
</dbReference>